<reference evidence="1" key="1">
    <citation type="submission" date="2018-05" db="EMBL/GenBank/DDBJ databases">
        <authorList>
            <person name="Lanie J.A."/>
            <person name="Ng W.-L."/>
            <person name="Kazmierczak K.M."/>
            <person name="Andrzejewski T.M."/>
            <person name="Davidsen T.M."/>
            <person name="Wayne K.J."/>
            <person name="Tettelin H."/>
            <person name="Glass J.I."/>
            <person name="Rusch D."/>
            <person name="Podicherti R."/>
            <person name="Tsui H.-C.T."/>
            <person name="Winkler M.E."/>
        </authorList>
    </citation>
    <scope>NUCLEOTIDE SEQUENCE</scope>
</reference>
<gene>
    <name evidence="1" type="ORF">METZ01_LOCUS235571</name>
</gene>
<protein>
    <submittedName>
        <fullName evidence="1">Uncharacterized protein</fullName>
    </submittedName>
</protein>
<dbReference type="EMBL" id="UINC01059377">
    <property type="protein sequence ID" value="SVB82717.1"/>
    <property type="molecule type" value="Genomic_DNA"/>
</dbReference>
<evidence type="ECO:0000313" key="1">
    <source>
        <dbReference type="EMBL" id="SVB82717.1"/>
    </source>
</evidence>
<accession>A0A382H727</accession>
<dbReference type="AlphaFoldDB" id="A0A382H727"/>
<organism evidence="1">
    <name type="scientific">marine metagenome</name>
    <dbReference type="NCBI Taxonomy" id="408172"/>
    <lineage>
        <taxon>unclassified sequences</taxon>
        <taxon>metagenomes</taxon>
        <taxon>ecological metagenomes</taxon>
    </lineage>
</organism>
<name>A0A382H727_9ZZZZ</name>
<sequence length="70" mass="7380">MFKNRLIALALTILLLSSSTFSLAETSTDYYKNGSGSSQQSVTLDGSNSDNSISVKYPATEVIGASLTLT</sequence>
<proteinExistence type="predicted"/>
<feature type="non-terminal residue" evidence="1">
    <location>
        <position position="70"/>
    </location>
</feature>